<proteinExistence type="predicted"/>
<comment type="caution">
    <text evidence="1">The sequence shown here is derived from an EMBL/GenBank/DDBJ whole genome shotgun (WGS) entry which is preliminary data.</text>
</comment>
<protein>
    <submittedName>
        <fullName evidence="1">Uncharacterized protein</fullName>
    </submittedName>
</protein>
<dbReference type="Proteomes" id="UP001221898">
    <property type="component" value="Unassembled WGS sequence"/>
</dbReference>
<evidence type="ECO:0000313" key="1">
    <source>
        <dbReference type="EMBL" id="KAJ8392260.1"/>
    </source>
</evidence>
<reference evidence="1" key="1">
    <citation type="journal article" date="2023" name="Science">
        <title>Genome structures resolve the early diversification of teleost fishes.</title>
        <authorList>
            <person name="Parey E."/>
            <person name="Louis A."/>
            <person name="Montfort J."/>
            <person name="Bouchez O."/>
            <person name="Roques C."/>
            <person name="Iampietro C."/>
            <person name="Lluch J."/>
            <person name="Castinel A."/>
            <person name="Donnadieu C."/>
            <person name="Desvignes T."/>
            <person name="Floi Bucao C."/>
            <person name="Jouanno E."/>
            <person name="Wen M."/>
            <person name="Mejri S."/>
            <person name="Dirks R."/>
            <person name="Jansen H."/>
            <person name="Henkel C."/>
            <person name="Chen W.J."/>
            <person name="Zahm M."/>
            <person name="Cabau C."/>
            <person name="Klopp C."/>
            <person name="Thompson A.W."/>
            <person name="Robinson-Rechavi M."/>
            <person name="Braasch I."/>
            <person name="Lecointre G."/>
            <person name="Bobe J."/>
            <person name="Postlethwait J.H."/>
            <person name="Berthelot C."/>
            <person name="Roest Crollius H."/>
            <person name="Guiguen Y."/>
        </authorList>
    </citation>
    <scope>NUCLEOTIDE SEQUENCE</scope>
    <source>
        <strain evidence="1">NC1722</strain>
    </source>
</reference>
<dbReference type="AlphaFoldDB" id="A0AAD7RXT8"/>
<gene>
    <name evidence="1" type="ORF">AAFF_G00078280</name>
</gene>
<name>A0AAD7RXT8_9TELE</name>
<organism evidence="1 2">
    <name type="scientific">Aldrovandia affinis</name>
    <dbReference type="NCBI Taxonomy" id="143900"/>
    <lineage>
        <taxon>Eukaryota</taxon>
        <taxon>Metazoa</taxon>
        <taxon>Chordata</taxon>
        <taxon>Craniata</taxon>
        <taxon>Vertebrata</taxon>
        <taxon>Euteleostomi</taxon>
        <taxon>Actinopterygii</taxon>
        <taxon>Neopterygii</taxon>
        <taxon>Teleostei</taxon>
        <taxon>Notacanthiformes</taxon>
        <taxon>Halosauridae</taxon>
        <taxon>Aldrovandia</taxon>
    </lineage>
</organism>
<evidence type="ECO:0000313" key="2">
    <source>
        <dbReference type="Proteomes" id="UP001221898"/>
    </source>
</evidence>
<accession>A0AAD7RXT8</accession>
<keyword evidence="2" id="KW-1185">Reference proteome</keyword>
<dbReference type="EMBL" id="JAINUG010000148">
    <property type="protein sequence ID" value="KAJ8392260.1"/>
    <property type="molecule type" value="Genomic_DNA"/>
</dbReference>
<sequence length="103" mass="11769">MISGRLWSNPGRVNLRPRRVCPCRADDSRLILKVLPIPDCRVVGIPLPDMKGLSQLFRREIDPRWWASSMKSSEALYSSTCKERRHGGHDDCGPILTVKVLHY</sequence>